<dbReference type="Gene3D" id="1.20.1250.20">
    <property type="entry name" value="MFS general substrate transporter like domains"/>
    <property type="match status" value="2"/>
</dbReference>
<comment type="similarity">
    <text evidence="2">Belongs to the major facilitator superfamily. Monocarboxylate porter (TC 2.A.1.13) family.</text>
</comment>
<keyword evidence="5" id="KW-1185">Reference proteome</keyword>
<feature type="transmembrane region" description="Helical" evidence="3">
    <location>
        <begin position="373"/>
        <end position="397"/>
    </location>
</feature>
<evidence type="ECO:0008006" key="6">
    <source>
        <dbReference type="Google" id="ProtNLM"/>
    </source>
</evidence>
<gene>
    <name evidence="4" type="ORF">LTR69_002564</name>
</gene>
<reference evidence="4 5" key="1">
    <citation type="submission" date="2023-08" db="EMBL/GenBank/DDBJ databases">
        <title>Black Yeasts Isolated from many extreme environments.</title>
        <authorList>
            <person name="Coleine C."/>
            <person name="Stajich J.E."/>
            <person name="Selbmann L."/>
        </authorList>
    </citation>
    <scope>NUCLEOTIDE SEQUENCE [LARGE SCALE GENOMIC DNA]</scope>
    <source>
        <strain evidence="4 5">CCFEE 6328</strain>
    </source>
</reference>
<name>A0ABR0JLB4_9EURO</name>
<sequence>MATADVLPFVDSRQPSEAFELDNGDVSTEIQASSLPPTDGGLEAWRLLLVAFVFEALLWGFPLSFGVFQNYYSGLPEFRGNRYISVVGTIASGISYLGAPLCGPLVMRFSNYRTQMILLGWPLCIVGLIAGSFADRLSTLILTQGVMYGVGFVIFYYPILTMVDEFWLRRRGMAYGFLCGASGASGAVMPLILQALLTKFGYRTTLRAVAVALVVLTGPLIPLLRGRLGPQSTTSLRTNWKFLRNPLFWIYSLSNLLMGLAYFFPSLYLPSYATAGGLSVSNGALLLTVMSISQVGGQWTFGYLSDKKVSLNVLITVSLTVAAVATLSTWGLARSLPPLIIFSLLYGFFGTGYTAMWARMVSAIDEEPSAHQAMFGLFCFGKGVGNVLAGPISAALLRASSGTAGYGHGMYKAVVIFTGTCLLLSAGTLIATKCNWRKLQAT</sequence>
<evidence type="ECO:0000256" key="1">
    <source>
        <dbReference type="ARBA" id="ARBA00004141"/>
    </source>
</evidence>
<keyword evidence="3" id="KW-0472">Membrane</keyword>
<evidence type="ECO:0000256" key="2">
    <source>
        <dbReference type="ARBA" id="ARBA00006727"/>
    </source>
</evidence>
<feature type="transmembrane region" description="Helical" evidence="3">
    <location>
        <begin position="83"/>
        <end position="106"/>
    </location>
</feature>
<dbReference type="InterPro" id="IPR050327">
    <property type="entry name" value="Proton-linked_MCT"/>
</dbReference>
<proteinExistence type="inferred from homology"/>
<organism evidence="4 5">
    <name type="scientific">Exophiala sideris</name>
    <dbReference type="NCBI Taxonomy" id="1016849"/>
    <lineage>
        <taxon>Eukaryota</taxon>
        <taxon>Fungi</taxon>
        <taxon>Dikarya</taxon>
        <taxon>Ascomycota</taxon>
        <taxon>Pezizomycotina</taxon>
        <taxon>Eurotiomycetes</taxon>
        <taxon>Chaetothyriomycetidae</taxon>
        <taxon>Chaetothyriales</taxon>
        <taxon>Herpotrichiellaceae</taxon>
        <taxon>Exophiala</taxon>
    </lineage>
</organism>
<evidence type="ECO:0000256" key="3">
    <source>
        <dbReference type="SAM" id="Phobius"/>
    </source>
</evidence>
<dbReference type="Proteomes" id="UP001345691">
    <property type="component" value="Unassembled WGS sequence"/>
</dbReference>
<keyword evidence="3" id="KW-1133">Transmembrane helix</keyword>
<feature type="transmembrane region" description="Helical" evidence="3">
    <location>
        <begin position="311"/>
        <end position="333"/>
    </location>
</feature>
<feature type="transmembrane region" description="Helical" evidence="3">
    <location>
        <begin position="47"/>
        <end position="71"/>
    </location>
</feature>
<feature type="transmembrane region" description="Helical" evidence="3">
    <location>
        <begin position="140"/>
        <end position="160"/>
    </location>
</feature>
<feature type="transmembrane region" description="Helical" evidence="3">
    <location>
        <begin position="246"/>
        <end position="264"/>
    </location>
</feature>
<protein>
    <recommendedName>
        <fullName evidence="6">Major facilitator superfamily (MFS) profile domain-containing protein</fullName>
    </recommendedName>
</protein>
<feature type="transmembrane region" description="Helical" evidence="3">
    <location>
        <begin position="284"/>
        <end position="304"/>
    </location>
</feature>
<feature type="transmembrane region" description="Helical" evidence="3">
    <location>
        <begin position="339"/>
        <end position="361"/>
    </location>
</feature>
<dbReference type="PANTHER" id="PTHR11360:SF287">
    <property type="entry name" value="MFS MONOCARBOXYLATE TRANSPORTER"/>
    <property type="match status" value="1"/>
</dbReference>
<feature type="transmembrane region" description="Helical" evidence="3">
    <location>
        <begin position="172"/>
        <end position="193"/>
    </location>
</feature>
<feature type="transmembrane region" description="Helical" evidence="3">
    <location>
        <begin position="205"/>
        <end position="225"/>
    </location>
</feature>
<feature type="transmembrane region" description="Helical" evidence="3">
    <location>
        <begin position="118"/>
        <end position="134"/>
    </location>
</feature>
<dbReference type="EMBL" id="JAVRRF010000004">
    <property type="protein sequence ID" value="KAK5066046.1"/>
    <property type="molecule type" value="Genomic_DNA"/>
</dbReference>
<comment type="subcellular location">
    <subcellularLocation>
        <location evidence="1">Membrane</location>
        <topology evidence="1">Multi-pass membrane protein</topology>
    </subcellularLocation>
</comment>
<comment type="caution">
    <text evidence="4">The sequence shown here is derived from an EMBL/GenBank/DDBJ whole genome shotgun (WGS) entry which is preliminary data.</text>
</comment>
<accession>A0ABR0JLB4</accession>
<dbReference type="SUPFAM" id="SSF103473">
    <property type="entry name" value="MFS general substrate transporter"/>
    <property type="match status" value="1"/>
</dbReference>
<keyword evidence="3" id="KW-0812">Transmembrane</keyword>
<dbReference type="PANTHER" id="PTHR11360">
    <property type="entry name" value="MONOCARBOXYLATE TRANSPORTER"/>
    <property type="match status" value="1"/>
</dbReference>
<evidence type="ECO:0000313" key="5">
    <source>
        <dbReference type="Proteomes" id="UP001345691"/>
    </source>
</evidence>
<evidence type="ECO:0000313" key="4">
    <source>
        <dbReference type="EMBL" id="KAK5066046.1"/>
    </source>
</evidence>
<feature type="transmembrane region" description="Helical" evidence="3">
    <location>
        <begin position="409"/>
        <end position="431"/>
    </location>
</feature>
<dbReference type="Pfam" id="PF07690">
    <property type="entry name" value="MFS_1"/>
    <property type="match status" value="1"/>
</dbReference>
<dbReference type="InterPro" id="IPR011701">
    <property type="entry name" value="MFS"/>
</dbReference>
<dbReference type="InterPro" id="IPR036259">
    <property type="entry name" value="MFS_trans_sf"/>
</dbReference>